<dbReference type="CDD" id="cd07341">
    <property type="entry name" value="M56_BlaR1_MecR1_like"/>
    <property type="match status" value="1"/>
</dbReference>
<evidence type="ECO:0000256" key="3">
    <source>
        <dbReference type="ARBA" id="ARBA00022989"/>
    </source>
</evidence>
<keyword evidence="5" id="KW-1003">Cell membrane</keyword>
<evidence type="ECO:0000256" key="5">
    <source>
        <dbReference type="RuleBase" id="RU362123"/>
    </source>
</evidence>
<dbReference type="Pfam" id="PF03544">
    <property type="entry name" value="TonB_C"/>
    <property type="match status" value="1"/>
</dbReference>
<comment type="caution">
    <text evidence="7">The sequence shown here is derived from an EMBL/GenBank/DDBJ whole genome shotgun (WGS) entry which is preliminary data.</text>
</comment>
<dbReference type="PRINTS" id="PR01374">
    <property type="entry name" value="TONBPROTEIN"/>
</dbReference>
<evidence type="ECO:0000313" key="8">
    <source>
        <dbReference type="Proteomes" id="UP000634667"/>
    </source>
</evidence>
<reference evidence="8" key="1">
    <citation type="journal article" date="2019" name="Int. J. Syst. Evol. Microbiol.">
        <title>The Global Catalogue of Microorganisms (GCM) 10K type strain sequencing project: providing services to taxonomists for standard genome sequencing and annotation.</title>
        <authorList>
            <consortium name="The Broad Institute Genomics Platform"/>
            <consortium name="The Broad Institute Genome Sequencing Center for Infectious Disease"/>
            <person name="Wu L."/>
            <person name="Ma J."/>
        </authorList>
    </citation>
    <scope>NUCLEOTIDE SEQUENCE [LARGE SCALE GENOMIC DNA]</scope>
    <source>
        <strain evidence="8">KCTC 23723</strain>
    </source>
</reference>
<dbReference type="NCBIfam" id="TIGR01352">
    <property type="entry name" value="tonB_Cterm"/>
    <property type="match status" value="1"/>
</dbReference>
<comment type="function">
    <text evidence="5">Interacts with outer membrane receptor proteins that carry out high-affinity binding and energy dependent uptake into the periplasmic space of specific substrates. It could act to transduce energy from the cytoplasmic membrane to specific energy-requiring processes in the outer membrane, resulting in the release into the periplasm of ligands bound by these outer membrane proteins.</text>
</comment>
<keyword evidence="4 5" id="KW-0472">Membrane</keyword>
<dbReference type="Proteomes" id="UP000634667">
    <property type="component" value="Unassembled WGS sequence"/>
</dbReference>
<name>A0ABQ2WSA7_9ALTE</name>
<keyword evidence="5" id="KW-0735">Signal-anchor</keyword>
<keyword evidence="3 5" id="KW-1133">Transmembrane helix</keyword>
<accession>A0ABQ2WSA7</accession>
<feature type="transmembrane region" description="Helical" evidence="5">
    <location>
        <begin position="34"/>
        <end position="54"/>
    </location>
</feature>
<feature type="transmembrane region" description="Helical" evidence="5">
    <location>
        <begin position="83"/>
        <end position="109"/>
    </location>
</feature>
<dbReference type="PANTHER" id="PTHR34978:SF3">
    <property type="entry name" value="SLR0241 PROTEIN"/>
    <property type="match status" value="1"/>
</dbReference>
<dbReference type="PROSITE" id="PS52015">
    <property type="entry name" value="TONB_CTD"/>
    <property type="match status" value="1"/>
</dbReference>
<dbReference type="Pfam" id="PF05569">
    <property type="entry name" value="Peptidase_M56"/>
    <property type="match status" value="1"/>
</dbReference>
<protein>
    <recommendedName>
        <fullName evidence="5">Protein TonB</fullName>
    </recommendedName>
</protein>
<evidence type="ECO:0000259" key="6">
    <source>
        <dbReference type="PROSITE" id="PS52015"/>
    </source>
</evidence>
<keyword evidence="5" id="KW-0653">Protein transport</keyword>
<dbReference type="InterPro" id="IPR006260">
    <property type="entry name" value="TonB/TolA_C"/>
</dbReference>
<feature type="transmembrane region" description="Helical" evidence="5">
    <location>
        <begin position="176"/>
        <end position="197"/>
    </location>
</feature>
<feature type="domain" description="TonB C-terminal" evidence="6">
    <location>
        <begin position="300"/>
        <end position="390"/>
    </location>
</feature>
<evidence type="ECO:0000256" key="4">
    <source>
        <dbReference type="ARBA" id="ARBA00023136"/>
    </source>
</evidence>
<keyword evidence="2 5" id="KW-0812">Transmembrane</keyword>
<feature type="transmembrane region" description="Helical" evidence="5">
    <location>
        <begin position="6"/>
        <end position="27"/>
    </location>
</feature>
<dbReference type="InterPro" id="IPR003538">
    <property type="entry name" value="TonB"/>
</dbReference>
<dbReference type="Gene3D" id="3.30.2420.10">
    <property type="entry name" value="TonB"/>
    <property type="match status" value="1"/>
</dbReference>
<dbReference type="InterPro" id="IPR008756">
    <property type="entry name" value="Peptidase_M56"/>
</dbReference>
<sequence length="390" mass="43871">MINWLWQSTLWLSTFSVILLLSHPILLRYLGARATYSLWLLLPCALLLPLLPSLPSNRSTLVMQQLLISPETLSNIAGKGNTIFPILVMWLVGFCCVVAWCLFSYMALIRQLQSAHSFKIGKLRCYRQHNTGPAIFGFLRPSVLIPSDFKQRFTKKERHLILQHERAHWQAGDLHINLFALLLLAVFWYSPMSWLAYRRFRADQELACDARVLQHQTPTVLVCYANALLAAMQSVSSAAQTNLLSPHYGATKHMTERLNNLTRQKGLHKQPLILSLSIMILLAMSLQPSTATQTANSATLTEEMVTPIVRIAPRYPASAAQQGITGWVQLGYTLDSNGMVEQPKVLAAHPEGVFNEEALRAVSKWRYSPEHAGKSITVELKFALDNTTNK</sequence>
<keyword evidence="5" id="KW-0813">Transport</keyword>
<keyword evidence="5" id="KW-0997">Cell inner membrane</keyword>
<evidence type="ECO:0000313" key="7">
    <source>
        <dbReference type="EMBL" id="GGW65846.1"/>
    </source>
</evidence>
<dbReference type="InterPro" id="IPR052173">
    <property type="entry name" value="Beta-lactam_resp_regulator"/>
</dbReference>
<keyword evidence="8" id="KW-1185">Reference proteome</keyword>
<comment type="similarity">
    <text evidence="5">Belongs to the TonB family.</text>
</comment>
<organism evidence="7 8">
    <name type="scientific">Alishewanella tabrizica</name>
    <dbReference type="NCBI Taxonomy" id="671278"/>
    <lineage>
        <taxon>Bacteria</taxon>
        <taxon>Pseudomonadati</taxon>
        <taxon>Pseudomonadota</taxon>
        <taxon>Gammaproteobacteria</taxon>
        <taxon>Alteromonadales</taxon>
        <taxon>Alteromonadaceae</taxon>
        <taxon>Alishewanella</taxon>
    </lineage>
</organism>
<dbReference type="InterPro" id="IPR037682">
    <property type="entry name" value="TonB_C"/>
</dbReference>
<dbReference type="SUPFAM" id="SSF74653">
    <property type="entry name" value="TolA/TonB C-terminal domain"/>
    <property type="match status" value="1"/>
</dbReference>
<comment type="subcellular location">
    <subcellularLocation>
        <location evidence="5">Cell inner membrane</location>
        <topology evidence="5">Single-pass membrane protein</topology>
        <orientation evidence="5">Periplasmic side</orientation>
    </subcellularLocation>
    <subcellularLocation>
        <location evidence="1">Membrane</location>
        <topology evidence="1">Single-pass membrane protein</topology>
    </subcellularLocation>
</comment>
<dbReference type="RefSeq" id="WP_189483300.1">
    <property type="nucleotide sequence ID" value="NZ_BMYR01000009.1"/>
</dbReference>
<comment type="caution">
    <text evidence="5">Lacks conserved residue(s) required for the propagation of feature annotation.</text>
</comment>
<gene>
    <name evidence="7" type="ORF">GCM10008111_22220</name>
</gene>
<evidence type="ECO:0000256" key="2">
    <source>
        <dbReference type="ARBA" id="ARBA00022692"/>
    </source>
</evidence>
<proteinExistence type="inferred from homology"/>
<evidence type="ECO:0000256" key="1">
    <source>
        <dbReference type="ARBA" id="ARBA00004167"/>
    </source>
</evidence>
<dbReference type="EMBL" id="BMYR01000009">
    <property type="protein sequence ID" value="GGW65846.1"/>
    <property type="molecule type" value="Genomic_DNA"/>
</dbReference>
<dbReference type="PANTHER" id="PTHR34978">
    <property type="entry name" value="POSSIBLE SENSOR-TRANSDUCER PROTEIN BLAR"/>
    <property type="match status" value="1"/>
</dbReference>